<proteinExistence type="predicted"/>
<sequence>MRCMGKWNQSNSRTSIPDLTKTLRRPVPTGENNLNQGWKVSETSNNTPFLPDRLRSSSLPPIFNCSLLKMCQRNGASNLWIQCPPQRPDCCPFRSKTHPQL</sequence>
<comment type="caution">
    <text evidence="2">The sequence shown here is derived from an EMBL/GenBank/DDBJ whole genome shotgun (WGS) entry which is preliminary data.</text>
</comment>
<evidence type="ECO:0000313" key="3">
    <source>
        <dbReference type="Proteomes" id="UP001519460"/>
    </source>
</evidence>
<name>A0ABD0LM34_9CAEN</name>
<keyword evidence="3" id="KW-1185">Reference proteome</keyword>
<organism evidence="2 3">
    <name type="scientific">Batillaria attramentaria</name>
    <dbReference type="NCBI Taxonomy" id="370345"/>
    <lineage>
        <taxon>Eukaryota</taxon>
        <taxon>Metazoa</taxon>
        <taxon>Spiralia</taxon>
        <taxon>Lophotrochozoa</taxon>
        <taxon>Mollusca</taxon>
        <taxon>Gastropoda</taxon>
        <taxon>Caenogastropoda</taxon>
        <taxon>Sorbeoconcha</taxon>
        <taxon>Cerithioidea</taxon>
        <taxon>Batillariidae</taxon>
        <taxon>Batillaria</taxon>
    </lineage>
</organism>
<reference evidence="2 3" key="1">
    <citation type="journal article" date="2023" name="Sci. Data">
        <title>Genome assembly of the Korean intertidal mud-creeper Batillaria attramentaria.</title>
        <authorList>
            <person name="Patra A.K."/>
            <person name="Ho P.T."/>
            <person name="Jun S."/>
            <person name="Lee S.J."/>
            <person name="Kim Y."/>
            <person name="Won Y.J."/>
        </authorList>
    </citation>
    <scope>NUCLEOTIDE SEQUENCE [LARGE SCALE GENOMIC DNA]</scope>
    <source>
        <strain evidence="2">Wonlab-2016</strain>
    </source>
</reference>
<dbReference type="Proteomes" id="UP001519460">
    <property type="component" value="Unassembled WGS sequence"/>
</dbReference>
<feature type="region of interest" description="Disordered" evidence="1">
    <location>
        <begin position="1"/>
        <end position="53"/>
    </location>
</feature>
<feature type="compositionally biased region" description="Polar residues" evidence="1">
    <location>
        <begin position="7"/>
        <end position="17"/>
    </location>
</feature>
<feature type="compositionally biased region" description="Polar residues" evidence="1">
    <location>
        <begin position="30"/>
        <end position="48"/>
    </location>
</feature>
<accession>A0ABD0LM34</accession>
<evidence type="ECO:0000256" key="1">
    <source>
        <dbReference type="SAM" id="MobiDB-lite"/>
    </source>
</evidence>
<protein>
    <submittedName>
        <fullName evidence="2">Uncharacterized protein</fullName>
    </submittedName>
</protein>
<gene>
    <name evidence="2" type="ORF">BaRGS_00008605</name>
</gene>
<dbReference type="EMBL" id="JACVVK020000039">
    <property type="protein sequence ID" value="KAK7500058.1"/>
    <property type="molecule type" value="Genomic_DNA"/>
</dbReference>
<evidence type="ECO:0000313" key="2">
    <source>
        <dbReference type="EMBL" id="KAK7500058.1"/>
    </source>
</evidence>
<dbReference type="AlphaFoldDB" id="A0ABD0LM34"/>